<organism evidence="4 5">
    <name type="scientific">Araneus ventricosus</name>
    <name type="common">Orbweaver spider</name>
    <name type="synonym">Epeira ventricosa</name>
    <dbReference type="NCBI Taxonomy" id="182803"/>
    <lineage>
        <taxon>Eukaryota</taxon>
        <taxon>Metazoa</taxon>
        <taxon>Ecdysozoa</taxon>
        <taxon>Arthropoda</taxon>
        <taxon>Chelicerata</taxon>
        <taxon>Arachnida</taxon>
        <taxon>Araneae</taxon>
        <taxon>Araneomorphae</taxon>
        <taxon>Entelegynae</taxon>
        <taxon>Araneoidea</taxon>
        <taxon>Araneidae</taxon>
        <taxon>Araneus</taxon>
    </lineage>
</organism>
<dbReference type="OrthoDB" id="6420089at2759"/>
<evidence type="ECO:0000313" key="4">
    <source>
        <dbReference type="EMBL" id="GBL75216.1"/>
    </source>
</evidence>
<comment type="caution">
    <text evidence="4">The sequence shown here is derived from an EMBL/GenBank/DDBJ whole genome shotgun (WGS) entry which is preliminary data.</text>
</comment>
<proteinExistence type="predicted"/>
<dbReference type="PANTHER" id="PTHR19303:SF16">
    <property type="entry name" value="JERKY PROTEIN HOMOLOG-LIKE"/>
    <property type="match status" value="1"/>
</dbReference>
<dbReference type="InterPro" id="IPR009057">
    <property type="entry name" value="Homeodomain-like_sf"/>
</dbReference>
<evidence type="ECO:0000256" key="1">
    <source>
        <dbReference type="ARBA" id="ARBA00004123"/>
    </source>
</evidence>
<protein>
    <submittedName>
        <fullName evidence="4">Jerky-like</fullName>
    </submittedName>
</protein>
<dbReference type="InterPro" id="IPR007889">
    <property type="entry name" value="HTH_Psq"/>
</dbReference>
<name>A0A4Y2A7L5_ARAVE</name>
<dbReference type="SUPFAM" id="SSF46689">
    <property type="entry name" value="Homeodomain-like"/>
    <property type="match status" value="2"/>
</dbReference>
<dbReference type="Pfam" id="PF04218">
    <property type="entry name" value="CENP-B_N"/>
    <property type="match status" value="1"/>
</dbReference>
<sequence>MCKKLEAIKRINNGESLEKIALEFGVGETTVFDWRRNKAQIKAFCSKMDSSKAFEGRSTLKKAKIEKFDEAVYLWFKQQRAQDIPISGNILKGKTFLHSQKLNENESFSANQGEKLFANKDSAKDFVERFEEVIEKENLTLDQIYNADETGLFYRMMPLKSLASKEEASAPGYKKSKRCCFLFAQMLVELIPLLLIGKSKKPRSFKNINVNSLPVKYRNQRSAWVNSEIFEKWFHDDFVPHVKQHLAQPNLPPKAVLRIDNAPCHPEEEMLTSGEIRVIFLPANVTSLIQPMDQGVIKAKKRHYEKKLISHILECEENLNEALKKKKM</sequence>
<reference evidence="4 5" key="1">
    <citation type="journal article" date="2019" name="Sci. Rep.">
        <title>Orb-weaving spider Araneus ventricosus genome elucidates the spidroin gene catalogue.</title>
        <authorList>
            <person name="Kono N."/>
            <person name="Nakamura H."/>
            <person name="Ohtoshi R."/>
            <person name="Moran D.A.P."/>
            <person name="Shinohara A."/>
            <person name="Yoshida Y."/>
            <person name="Fujiwara M."/>
            <person name="Mori M."/>
            <person name="Tomita M."/>
            <person name="Arakawa K."/>
        </authorList>
    </citation>
    <scope>NUCLEOTIDE SEQUENCE [LARGE SCALE GENOMIC DNA]</scope>
</reference>
<accession>A0A4Y2A7L5</accession>
<dbReference type="InterPro" id="IPR050863">
    <property type="entry name" value="CenT-Element_Derived"/>
</dbReference>
<dbReference type="InterPro" id="IPR004875">
    <property type="entry name" value="DDE_SF_endonuclease_dom"/>
</dbReference>
<dbReference type="EMBL" id="BGPR01000007">
    <property type="protein sequence ID" value="GBL75216.1"/>
    <property type="molecule type" value="Genomic_DNA"/>
</dbReference>
<keyword evidence="5" id="KW-1185">Reference proteome</keyword>
<dbReference type="Gene3D" id="1.10.10.10">
    <property type="entry name" value="Winged helix-like DNA-binding domain superfamily/Winged helix DNA-binding domain"/>
    <property type="match status" value="1"/>
</dbReference>
<feature type="domain" description="DDE-1" evidence="2">
    <location>
        <begin position="191"/>
        <end position="325"/>
    </location>
</feature>
<dbReference type="Gene3D" id="3.30.420.10">
    <property type="entry name" value="Ribonuclease H-like superfamily/Ribonuclease H"/>
    <property type="match status" value="1"/>
</dbReference>
<dbReference type="Pfam" id="PF03184">
    <property type="entry name" value="DDE_1"/>
    <property type="match status" value="1"/>
</dbReference>
<gene>
    <name evidence="4" type="primary">JRKL_13</name>
    <name evidence="4" type="ORF">AVEN_194452_1</name>
</gene>
<evidence type="ECO:0000313" key="5">
    <source>
        <dbReference type="Proteomes" id="UP000499080"/>
    </source>
</evidence>
<dbReference type="GO" id="GO:0005634">
    <property type="term" value="C:nucleus"/>
    <property type="evidence" value="ECO:0007669"/>
    <property type="project" value="UniProtKB-SubCell"/>
</dbReference>
<evidence type="ECO:0000259" key="2">
    <source>
        <dbReference type="Pfam" id="PF03184"/>
    </source>
</evidence>
<dbReference type="InterPro" id="IPR036397">
    <property type="entry name" value="RNaseH_sf"/>
</dbReference>
<feature type="domain" description="HTH psq-type" evidence="3">
    <location>
        <begin position="4"/>
        <end position="44"/>
    </location>
</feature>
<dbReference type="InterPro" id="IPR036388">
    <property type="entry name" value="WH-like_DNA-bd_sf"/>
</dbReference>
<dbReference type="AlphaFoldDB" id="A0A4Y2A7L5"/>
<dbReference type="GO" id="GO:0003677">
    <property type="term" value="F:DNA binding"/>
    <property type="evidence" value="ECO:0007669"/>
    <property type="project" value="InterPro"/>
</dbReference>
<dbReference type="Gene3D" id="1.10.10.60">
    <property type="entry name" value="Homeodomain-like"/>
    <property type="match status" value="1"/>
</dbReference>
<dbReference type="Proteomes" id="UP000499080">
    <property type="component" value="Unassembled WGS sequence"/>
</dbReference>
<dbReference type="PANTHER" id="PTHR19303">
    <property type="entry name" value="TRANSPOSON"/>
    <property type="match status" value="1"/>
</dbReference>
<comment type="subcellular location">
    <subcellularLocation>
        <location evidence="1">Nucleus</location>
    </subcellularLocation>
</comment>
<evidence type="ECO:0000259" key="3">
    <source>
        <dbReference type="Pfam" id="PF04218"/>
    </source>
</evidence>